<comment type="caution">
    <text evidence="4">The sequence shown here is derived from an EMBL/GenBank/DDBJ whole genome shotgun (WGS) entry which is preliminary data.</text>
</comment>
<dbReference type="Pfam" id="PF00560">
    <property type="entry name" value="LRR_1"/>
    <property type="match status" value="1"/>
</dbReference>
<dbReference type="InterPro" id="IPR036457">
    <property type="entry name" value="PPM-type-like_dom_sf"/>
</dbReference>
<evidence type="ECO:0000259" key="3">
    <source>
        <dbReference type="PROSITE" id="PS51746"/>
    </source>
</evidence>
<dbReference type="SMART" id="SM00364">
    <property type="entry name" value="LRR_BAC"/>
    <property type="match status" value="9"/>
</dbReference>
<feature type="domain" description="PPM-type phosphatase" evidence="3">
    <location>
        <begin position="606"/>
        <end position="848"/>
    </location>
</feature>
<reference evidence="4 5" key="1">
    <citation type="journal article" date="2019" name="PLoS Negl. Trop. Dis.">
        <title>Whole genome sequencing of Entamoeba nuttalli reveals mammalian host-related molecular signatures and a novel octapeptide-repeat surface protein.</title>
        <authorList>
            <person name="Tanaka M."/>
            <person name="Makiuchi T."/>
            <person name="Komiyama T."/>
            <person name="Shiina T."/>
            <person name="Osaki K."/>
            <person name="Tachibana H."/>
        </authorList>
    </citation>
    <scope>NUCLEOTIDE SEQUENCE [LARGE SCALE GENOMIC DNA]</scope>
    <source>
        <strain evidence="4 5">P19-061405</strain>
    </source>
</reference>
<dbReference type="InterPro" id="IPR055414">
    <property type="entry name" value="LRR_R13L4/SHOC2-like"/>
</dbReference>
<dbReference type="SMART" id="SM00365">
    <property type="entry name" value="LRR_SD22"/>
    <property type="match status" value="7"/>
</dbReference>
<dbReference type="PROSITE" id="PS51450">
    <property type="entry name" value="LRR"/>
    <property type="match status" value="7"/>
</dbReference>
<dbReference type="InterPro" id="IPR001932">
    <property type="entry name" value="PPM-type_phosphatase-like_dom"/>
</dbReference>
<dbReference type="PROSITE" id="PS51746">
    <property type="entry name" value="PPM_2"/>
    <property type="match status" value="1"/>
</dbReference>
<dbReference type="InterPro" id="IPR032675">
    <property type="entry name" value="LRR_dom_sf"/>
</dbReference>
<dbReference type="CDD" id="cd00143">
    <property type="entry name" value="PP2Cc"/>
    <property type="match status" value="1"/>
</dbReference>
<dbReference type="SUPFAM" id="SSF52058">
    <property type="entry name" value="L domain-like"/>
    <property type="match status" value="2"/>
</dbReference>
<dbReference type="PRINTS" id="PR00019">
    <property type="entry name" value="LEURICHRPT"/>
</dbReference>
<accession>A0ABQ0DE33</accession>
<evidence type="ECO:0000256" key="2">
    <source>
        <dbReference type="ARBA" id="ARBA00022737"/>
    </source>
</evidence>
<dbReference type="InterPro" id="IPR001611">
    <property type="entry name" value="Leu-rich_rpt"/>
</dbReference>
<dbReference type="Gene3D" id="3.60.40.10">
    <property type="entry name" value="PPM-type phosphatase domain"/>
    <property type="match status" value="1"/>
</dbReference>
<evidence type="ECO:0000313" key="4">
    <source>
        <dbReference type="EMBL" id="GAB1221113.1"/>
    </source>
</evidence>
<gene>
    <name evidence="4" type="ORF">ENUP19_0064G0020</name>
</gene>
<dbReference type="SUPFAM" id="SSF81606">
    <property type="entry name" value="PP2C-like"/>
    <property type="match status" value="1"/>
</dbReference>
<name>A0ABQ0DE33_9EUKA</name>
<dbReference type="PANTHER" id="PTHR48051">
    <property type="match status" value="1"/>
</dbReference>
<dbReference type="SMART" id="SM00369">
    <property type="entry name" value="LRR_TYP"/>
    <property type="match status" value="10"/>
</dbReference>
<dbReference type="InterPro" id="IPR003591">
    <property type="entry name" value="Leu-rich_rpt_typical-subtyp"/>
</dbReference>
<dbReference type="Pfam" id="PF00481">
    <property type="entry name" value="PP2C"/>
    <property type="match status" value="1"/>
</dbReference>
<protein>
    <recommendedName>
        <fullName evidence="3">PPM-type phosphatase domain-containing protein</fullName>
    </recommendedName>
</protein>
<keyword evidence="2" id="KW-0677">Repeat</keyword>
<dbReference type="Pfam" id="PF23598">
    <property type="entry name" value="LRR_14"/>
    <property type="match status" value="1"/>
</dbReference>
<evidence type="ECO:0000256" key="1">
    <source>
        <dbReference type="ARBA" id="ARBA00022614"/>
    </source>
</evidence>
<proteinExistence type="predicted"/>
<dbReference type="Gene3D" id="3.80.10.10">
    <property type="entry name" value="Ribonuclease Inhibitor"/>
    <property type="match status" value="4"/>
</dbReference>
<evidence type="ECO:0000313" key="5">
    <source>
        <dbReference type="Proteomes" id="UP001628156"/>
    </source>
</evidence>
<dbReference type="EMBL" id="BAAFRS010000064">
    <property type="protein sequence ID" value="GAB1221113.1"/>
    <property type="molecule type" value="Genomic_DNA"/>
</dbReference>
<dbReference type="Proteomes" id="UP001628156">
    <property type="component" value="Unassembled WGS sequence"/>
</dbReference>
<dbReference type="InterPro" id="IPR050216">
    <property type="entry name" value="LRR_domain-containing"/>
</dbReference>
<keyword evidence="1" id="KW-0433">Leucine-rich repeat</keyword>
<dbReference type="Pfam" id="PF13855">
    <property type="entry name" value="LRR_8"/>
    <property type="match status" value="1"/>
</dbReference>
<dbReference type="SMART" id="SM00332">
    <property type="entry name" value="PP2Cc"/>
    <property type="match status" value="1"/>
</dbReference>
<keyword evidence="5" id="KW-1185">Reference proteome</keyword>
<dbReference type="PANTHER" id="PTHR48051:SF46">
    <property type="entry name" value="LEUCINE RICH REPEAT-CONTAINING DOMAIN PROTEIN"/>
    <property type="match status" value="1"/>
</dbReference>
<organism evidence="4 5">
    <name type="scientific">Entamoeba nuttalli</name>
    <dbReference type="NCBI Taxonomy" id="412467"/>
    <lineage>
        <taxon>Eukaryota</taxon>
        <taxon>Amoebozoa</taxon>
        <taxon>Evosea</taxon>
        <taxon>Archamoebae</taxon>
        <taxon>Mastigamoebida</taxon>
        <taxon>Entamoebidae</taxon>
        <taxon>Entamoeba</taxon>
    </lineage>
</organism>
<sequence>MTQVTTSLVAKSKGYTCIPNEIMKLKHSLKSLDLSLNQINSIEPSFSNFSLLTLLRLRGNNINKFPDPILDLQSLKCLDLSNNHITSIPPNIVCLNNLSELIMGQNNLTSLPKEIGIMTTLVNITLPANNLKELPLEICSLTKLTFVDLSNNNFDNFPQVLGKLSNIRTLWMFYNNLNKLKGIEGIKHLNQLKLLHNKFTQIPKQIFNLTELCSLELDNNLIRKIPPEIKELKKLKEIAFTDCLIQRIPEEIVALSNLQELVIVRSRVNEFPKFLRKMPKISNLIITDSLITEVSCTLNNCCIMLENNKLTEIKCTPNDNVFTLNLCNNHLKKIPNTTDLQTIHELYLTNNFIQQIEQTELHSNLKILTLASNKLTSFPEKGISYNKLKELNLSNNGISQLPNNLFTFLPYLKILKLGINQLTTIPTSLGILNQLEELNLSHNKLTEFPLNILKLTSLTNLYLTHNYICDLPKNLSQLNNLQVVDFSSNNIISALPLIKCTTIKSLSMAFNKNLHIPSELTLMKQLKNINFIGTLPEIKYPLNVNFIKQLNIFEISCFNTEKRDRNKPQTIIHTPLLFLKSAYCNQLKLPLSSPQFEENSFECPVEIGISNMCGKRDSMQDTSVVITNFLGIGFHLLSLFDGHSGIYSSCFCASQFPNCFANILSKNPQQSIEDALIHSFKEMNQKINEYKFNDGTAANVVLITPQRYFIANVGDSRCILVKKDSIIIFNEDHTINNPDEVQRIRKLNGFIDHSKVNGEIVLTRTLGDIQCSSVCSCIPQITCHERGIDDICIVLCCDGVFDVLSNESVGEICRKKSNESAPVLSSLIRDIAYNNGCKDNISCIVCKLMS</sequence>